<name>A0A9P6QW00_9FUNG</name>
<keyword evidence="3" id="KW-1185">Reference proteome</keyword>
<reference evidence="2" key="1">
    <citation type="journal article" date="2020" name="Fungal Divers.">
        <title>Resolving the Mortierellaceae phylogeny through synthesis of multi-gene phylogenetics and phylogenomics.</title>
        <authorList>
            <person name="Vandepol N."/>
            <person name="Liber J."/>
            <person name="Desiro A."/>
            <person name="Na H."/>
            <person name="Kennedy M."/>
            <person name="Barry K."/>
            <person name="Grigoriev I.V."/>
            <person name="Miller A.N."/>
            <person name="O'Donnell K."/>
            <person name="Stajich J.E."/>
            <person name="Bonito G."/>
        </authorList>
    </citation>
    <scope>NUCLEOTIDE SEQUENCE</scope>
    <source>
        <strain evidence="2">NVP60</strain>
    </source>
</reference>
<feature type="compositionally biased region" description="Low complexity" evidence="1">
    <location>
        <begin position="37"/>
        <end position="50"/>
    </location>
</feature>
<protein>
    <submittedName>
        <fullName evidence="2">Uncharacterized protein</fullName>
    </submittedName>
</protein>
<evidence type="ECO:0000313" key="2">
    <source>
        <dbReference type="EMBL" id="KAG0301156.1"/>
    </source>
</evidence>
<evidence type="ECO:0000256" key="1">
    <source>
        <dbReference type="SAM" id="MobiDB-lite"/>
    </source>
</evidence>
<organism evidence="2 3">
    <name type="scientific">Linnemannia gamsii</name>
    <dbReference type="NCBI Taxonomy" id="64522"/>
    <lineage>
        <taxon>Eukaryota</taxon>
        <taxon>Fungi</taxon>
        <taxon>Fungi incertae sedis</taxon>
        <taxon>Mucoromycota</taxon>
        <taxon>Mortierellomycotina</taxon>
        <taxon>Mortierellomycetes</taxon>
        <taxon>Mortierellales</taxon>
        <taxon>Mortierellaceae</taxon>
        <taxon>Linnemannia</taxon>
    </lineage>
</organism>
<proteinExistence type="predicted"/>
<accession>A0A9P6QW00</accession>
<feature type="region of interest" description="Disordered" evidence="1">
    <location>
        <begin position="37"/>
        <end position="68"/>
    </location>
</feature>
<dbReference type="AlphaFoldDB" id="A0A9P6QW00"/>
<comment type="caution">
    <text evidence="2">The sequence shown here is derived from an EMBL/GenBank/DDBJ whole genome shotgun (WGS) entry which is preliminary data.</text>
</comment>
<sequence length="255" mass="27996">MDVDLAPTAVSAVNINNTTSINVLIGGCINRANDSAASGNNKANSSISANGQTMPANRHTIPANGDNVNTGTNGTLIAGKTRDMPDSVKELILFISKLDHAMAVYINSRRHKLTQLELDFALKAKGKRHMLSVTSILAEYYELQYYNHGDDESCKEVVFKEQWSLPQLRKLALSGVSPRSNRGGAMCAPVPVGWNQMYGGQRFLSCSVRSPKSGCGMERQSETMSFDAILLNHWKNLSHLIEVIVTENTYHKKLQ</sequence>
<dbReference type="EMBL" id="JAAAIN010001666">
    <property type="protein sequence ID" value="KAG0301156.1"/>
    <property type="molecule type" value="Genomic_DNA"/>
</dbReference>
<dbReference type="Proteomes" id="UP000823405">
    <property type="component" value="Unassembled WGS sequence"/>
</dbReference>
<evidence type="ECO:0000313" key="3">
    <source>
        <dbReference type="Proteomes" id="UP000823405"/>
    </source>
</evidence>
<gene>
    <name evidence="2" type="ORF">BGZ97_002914</name>
</gene>